<dbReference type="GO" id="GO:0005739">
    <property type="term" value="C:mitochondrion"/>
    <property type="evidence" value="ECO:0007669"/>
    <property type="project" value="TreeGrafter"/>
</dbReference>
<evidence type="ECO:0000256" key="4">
    <source>
        <dbReference type="ARBA" id="ARBA00022691"/>
    </source>
</evidence>
<evidence type="ECO:0000256" key="3">
    <source>
        <dbReference type="ARBA" id="ARBA00022679"/>
    </source>
</evidence>
<dbReference type="GO" id="GO:0016279">
    <property type="term" value="F:protein-lysine N-methyltransferase activity"/>
    <property type="evidence" value="ECO:0007669"/>
    <property type="project" value="InterPro"/>
</dbReference>
<keyword evidence="5" id="KW-0812">Transmembrane</keyword>
<dbReference type="GO" id="GO:1905706">
    <property type="term" value="P:regulation of mitochondrial ATP synthesis coupled proton transport"/>
    <property type="evidence" value="ECO:0007669"/>
    <property type="project" value="TreeGrafter"/>
</dbReference>
<keyword evidence="5" id="KW-1133">Transmembrane helix</keyword>
<keyword evidence="7" id="KW-1185">Reference proteome</keyword>
<feature type="transmembrane region" description="Helical" evidence="5">
    <location>
        <begin position="142"/>
        <end position="167"/>
    </location>
</feature>
<evidence type="ECO:0000256" key="5">
    <source>
        <dbReference type="SAM" id="Phobius"/>
    </source>
</evidence>
<dbReference type="PANTHER" id="PTHR13610">
    <property type="entry name" value="METHYLTRANSFERASE DOMAIN-CONTAINING PROTEIN"/>
    <property type="match status" value="1"/>
</dbReference>
<accession>A0A9J8AFB6</accession>
<dbReference type="SUPFAM" id="SSF53335">
    <property type="entry name" value="S-adenosyl-L-methionine-dependent methyltransferases"/>
    <property type="match status" value="1"/>
</dbReference>
<evidence type="ECO:0000313" key="6">
    <source>
        <dbReference type="Ensembl" id="ENSCCRP00000142808.1"/>
    </source>
</evidence>
<dbReference type="InterPro" id="IPR026170">
    <property type="entry name" value="FAM173A/B"/>
</dbReference>
<dbReference type="Proteomes" id="UP001108240">
    <property type="component" value="Unplaced"/>
</dbReference>
<keyword evidence="4" id="KW-0949">S-adenosyl-L-methionine</keyword>
<keyword evidence="5" id="KW-0472">Membrane</keyword>
<reference evidence="6" key="1">
    <citation type="submission" date="2025-08" db="UniProtKB">
        <authorList>
            <consortium name="Ensembl"/>
        </authorList>
    </citation>
    <scope>IDENTIFICATION</scope>
</reference>
<evidence type="ECO:0000256" key="2">
    <source>
        <dbReference type="ARBA" id="ARBA00022603"/>
    </source>
</evidence>
<evidence type="ECO:0000313" key="7">
    <source>
        <dbReference type="Proteomes" id="UP001108240"/>
    </source>
</evidence>
<organism evidence="6 7">
    <name type="scientific">Cyprinus carpio carpio</name>
    <dbReference type="NCBI Taxonomy" id="630221"/>
    <lineage>
        <taxon>Eukaryota</taxon>
        <taxon>Metazoa</taxon>
        <taxon>Chordata</taxon>
        <taxon>Craniata</taxon>
        <taxon>Vertebrata</taxon>
        <taxon>Euteleostomi</taxon>
        <taxon>Actinopterygii</taxon>
        <taxon>Neopterygii</taxon>
        <taxon>Teleostei</taxon>
        <taxon>Ostariophysi</taxon>
        <taxon>Cypriniformes</taxon>
        <taxon>Cyprinidae</taxon>
        <taxon>Cyprininae</taxon>
        <taxon>Cyprinus</taxon>
    </lineage>
</organism>
<dbReference type="PANTHER" id="PTHR13610:SF18">
    <property type="entry name" value="SI:DKEY-190G11.3"/>
    <property type="match status" value="1"/>
</dbReference>
<feature type="transmembrane region" description="Helical" evidence="5">
    <location>
        <begin position="23"/>
        <end position="43"/>
    </location>
</feature>
<evidence type="ECO:0000256" key="1">
    <source>
        <dbReference type="ARBA" id="ARBA00010633"/>
    </source>
</evidence>
<comment type="similarity">
    <text evidence="1">Belongs to the ANT/ATPSC lysine N-methyltransferase family.</text>
</comment>
<dbReference type="Ensembl" id="ENSCCRT00000173424.1">
    <property type="protein sequence ID" value="ENSCCRP00000142808.1"/>
    <property type="gene ID" value="ENSCCRG00000045987.2"/>
</dbReference>
<dbReference type="GO" id="GO:0032259">
    <property type="term" value="P:methylation"/>
    <property type="evidence" value="ECO:0007669"/>
    <property type="project" value="UniProtKB-KW"/>
</dbReference>
<name>A0A9J8AFB6_CYPCA</name>
<keyword evidence="2" id="KW-0489">Methyltransferase</keyword>
<dbReference type="InterPro" id="IPR029063">
    <property type="entry name" value="SAM-dependent_MTases_sf"/>
</dbReference>
<dbReference type="GeneTree" id="ENSGT00390000014771"/>
<dbReference type="Gene3D" id="3.40.50.150">
    <property type="entry name" value="Vaccinia Virus protein VP39"/>
    <property type="match status" value="1"/>
</dbReference>
<keyword evidence="3" id="KW-0808">Transferase</keyword>
<reference evidence="6" key="2">
    <citation type="submission" date="2025-09" db="UniProtKB">
        <authorList>
            <consortium name="Ensembl"/>
        </authorList>
    </citation>
    <scope>IDENTIFICATION</scope>
</reference>
<sequence>EEQDVIAHSSDTMLFYYCSGPSVTLLIGSAFTGVYGLWAMFCMPGLRVPFRLKVPFLPSTKEKTLNVIKLLEGRKGHLADLGSGDGRLVFAASSMGFQCTGFKINSILLAYLRSNAWWHGIPHTDVVKQDFRRTDLCKYRNVTVFLAPAVVCCGIDMWGRVMVFILYKLYILSPYNNTTPNPTPYRKLHFYFLKKTHSVWFISVLKNGDMGYVLISHPLLVIPVSYPCHYTKLCPDMSQKHTHTYIPFNIFFQLMFISNKEYVVYAFSLSTIINLSVS</sequence>
<protein>
    <submittedName>
        <fullName evidence="6">Uncharacterized protein</fullName>
    </submittedName>
</protein>
<dbReference type="AlphaFoldDB" id="A0A9J8AFB6"/>
<proteinExistence type="inferred from homology"/>